<evidence type="ECO:0000256" key="3">
    <source>
        <dbReference type="ARBA" id="ARBA00022475"/>
    </source>
</evidence>
<comment type="caution">
    <text evidence="8">The sequence shown here is derived from an EMBL/GenBank/DDBJ whole genome shotgun (WGS) entry which is preliminary data.</text>
</comment>
<evidence type="ECO:0000256" key="5">
    <source>
        <dbReference type="ARBA" id="ARBA00022989"/>
    </source>
</evidence>
<evidence type="ECO:0000256" key="7">
    <source>
        <dbReference type="SAM" id="Phobius"/>
    </source>
</evidence>
<dbReference type="PANTHER" id="PTHR34702">
    <property type="entry name" value="NA(+)/H(+) ANTIPORTER SUBUNIT F1"/>
    <property type="match status" value="1"/>
</dbReference>
<comment type="subcellular location">
    <subcellularLocation>
        <location evidence="1">Cell membrane</location>
        <topology evidence="1">Multi-pass membrane protein</topology>
    </subcellularLocation>
</comment>
<dbReference type="AlphaFoldDB" id="A0A7J2U2B1"/>
<feature type="transmembrane region" description="Helical" evidence="7">
    <location>
        <begin position="6"/>
        <end position="27"/>
    </location>
</feature>
<keyword evidence="3" id="KW-1003">Cell membrane</keyword>
<evidence type="ECO:0000256" key="2">
    <source>
        <dbReference type="ARBA" id="ARBA00022448"/>
    </source>
</evidence>
<dbReference type="GO" id="GO:0015385">
    <property type="term" value="F:sodium:proton antiporter activity"/>
    <property type="evidence" value="ECO:0007669"/>
    <property type="project" value="TreeGrafter"/>
</dbReference>
<dbReference type="InterPro" id="IPR007208">
    <property type="entry name" value="MrpF/PhaF-like"/>
</dbReference>
<feature type="transmembrane region" description="Helical" evidence="7">
    <location>
        <begin position="64"/>
        <end position="84"/>
    </location>
</feature>
<organism evidence="8">
    <name type="scientific">Ignisphaera aggregans</name>
    <dbReference type="NCBI Taxonomy" id="334771"/>
    <lineage>
        <taxon>Archaea</taxon>
        <taxon>Thermoproteota</taxon>
        <taxon>Thermoprotei</taxon>
        <taxon>Desulfurococcales</taxon>
        <taxon>Desulfurococcaceae</taxon>
        <taxon>Ignisphaera</taxon>
    </lineage>
</organism>
<keyword evidence="4 7" id="KW-0812">Transmembrane</keyword>
<evidence type="ECO:0000313" key="8">
    <source>
        <dbReference type="EMBL" id="HEM66535.1"/>
    </source>
</evidence>
<proteinExistence type="predicted"/>
<dbReference type="EMBL" id="DSEU01000017">
    <property type="protein sequence ID" value="HEM66535.1"/>
    <property type="molecule type" value="Genomic_DNA"/>
</dbReference>
<keyword evidence="6 7" id="KW-0472">Membrane</keyword>
<dbReference type="Pfam" id="PF04066">
    <property type="entry name" value="MrpF_PhaF"/>
    <property type="match status" value="1"/>
</dbReference>
<evidence type="ECO:0000256" key="4">
    <source>
        <dbReference type="ARBA" id="ARBA00022692"/>
    </source>
</evidence>
<protein>
    <submittedName>
        <fullName evidence="8">pH regulation protein F</fullName>
    </submittedName>
</protein>
<keyword evidence="5 7" id="KW-1133">Transmembrane helix</keyword>
<dbReference type="PANTHER" id="PTHR34702:SF1">
    <property type="entry name" value="NA(+)_H(+) ANTIPORTER SUBUNIT F"/>
    <property type="match status" value="1"/>
</dbReference>
<name>A0A7J2U2B1_9CREN</name>
<reference evidence="8" key="1">
    <citation type="journal article" date="2020" name="mSystems">
        <title>Genome- and Community-Level Interaction Insights into Carbon Utilization and Element Cycling Functions of Hydrothermarchaeota in Hydrothermal Sediment.</title>
        <authorList>
            <person name="Zhou Z."/>
            <person name="Liu Y."/>
            <person name="Xu W."/>
            <person name="Pan J."/>
            <person name="Luo Z.H."/>
            <person name="Li M."/>
        </authorList>
    </citation>
    <scope>NUCLEOTIDE SEQUENCE [LARGE SCALE GENOMIC DNA]</scope>
    <source>
        <strain evidence="8">SpSt-125</strain>
    </source>
</reference>
<evidence type="ECO:0000256" key="1">
    <source>
        <dbReference type="ARBA" id="ARBA00004651"/>
    </source>
</evidence>
<dbReference type="GO" id="GO:0005886">
    <property type="term" value="C:plasma membrane"/>
    <property type="evidence" value="ECO:0007669"/>
    <property type="project" value="UniProtKB-SubCell"/>
</dbReference>
<accession>A0A7J2U2B1</accession>
<sequence>MTPYDIILTVLTILLALYLISFALYIVRVLKGPTIPDRVLALDSLGYDLAAFMLILSIYLNSPMMAVCALSLALWIYALDIYVAKYLEAKEVGG</sequence>
<gene>
    <name evidence="8" type="ORF">ENO26_03040</name>
</gene>
<keyword evidence="2" id="KW-0813">Transport</keyword>
<evidence type="ECO:0000256" key="6">
    <source>
        <dbReference type="ARBA" id="ARBA00023136"/>
    </source>
</evidence>